<dbReference type="PANTHER" id="PTHR40078:SF1">
    <property type="entry name" value="INTEGRAL MEMBRANE PROTEIN"/>
    <property type="match status" value="1"/>
</dbReference>
<evidence type="ECO:0000313" key="2">
    <source>
        <dbReference type="EMBL" id="MYM18579.1"/>
    </source>
</evidence>
<dbReference type="Proteomes" id="UP000469215">
    <property type="component" value="Unassembled WGS sequence"/>
</dbReference>
<proteinExistence type="predicted"/>
<keyword evidence="1" id="KW-0472">Membrane</keyword>
<dbReference type="PANTHER" id="PTHR40078">
    <property type="entry name" value="INTEGRAL MEMBRANE PROTEIN-RELATED"/>
    <property type="match status" value="1"/>
</dbReference>
<feature type="transmembrane region" description="Helical" evidence="1">
    <location>
        <begin position="39"/>
        <end position="63"/>
    </location>
</feature>
<feature type="transmembrane region" description="Helical" evidence="1">
    <location>
        <begin position="97"/>
        <end position="123"/>
    </location>
</feature>
<protein>
    <recommendedName>
        <fullName evidence="4">YitT family protein</fullName>
    </recommendedName>
</protein>
<feature type="transmembrane region" description="Helical" evidence="1">
    <location>
        <begin position="144"/>
        <end position="161"/>
    </location>
</feature>
<keyword evidence="1" id="KW-1133">Transmembrane helix</keyword>
<gene>
    <name evidence="2" type="ORF">GSY69_00935</name>
</gene>
<dbReference type="Pfam" id="PF19700">
    <property type="entry name" value="DUF6198"/>
    <property type="match status" value="1"/>
</dbReference>
<comment type="caution">
    <text evidence="2">The sequence shown here is derived from an EMBL/GenBank/DDBJ whole genome shotgun (WGS) entry which is preliminary data.</text>
</comment>
<organism evidence="2 3">
    <name type="scientific">Brevibacterium rongguiense</name>
    <dbReference type="NCBI Taxonomy" id="2695267"/>
    <lineage>
        <taxon>Bacteria</taxon>
        <taxon>Bacillati</taxon>
        <taxon>Actinomycetota</taxon>
        <taxon>Actinomycetes</taxon>
        <taxon>Micrococcales</taxon>
        <taxon>Brevibacteriaceae</taxon>
        <taxon>Brevibacterium</taxon>
    </lineage>
</organism>
<keyword evidence="3" id="KW-1185">Reference proteome</keyword>
<dbReference type="EMBL" id="WWEQ01000002">
    <property type="protein sequence ID" value="MYM18579.1"/>
    <property type="molecule type" value="Genomic_DNA"/>
</dbReference>
<feature type="transmembrane region" description="Helical" evidence="1">
    <location>
        <begin position="7"/>
        <end position="27"/>
    </location>
</feature>
<dbReference type="AlphaFoldDB" id="A0A6N9H3T1"/>
<reference evidence="2 3" key="1">
    <citation type="submission" date="2020-01" db="EMBL/GenBank/DDBJ databases">
        <authorList>
            <person name="Deng T."/>
        </authorList>
    </citation>
    <scope>NUCLEOTIDE SEQUENCE [LARGE SCALE GENOMIC DNA]</scope>
    <source>
        <strain evidence="2 3">5221</strain>
    </source>
</reference>
<feature type="transmembrane region" description="Helical" evidence="1">
    <location>
        <begin position="167"/>
        <end position="188"/>
    </location>
</feature>
<evidence type="ECO:0000313" key="3">
    <source>
        <dbReference type="Proteomes" id="UP000469215"/>
    </source>
</evidence>
<evidence type="ECO:0000256" key="1">
    <source>
        <dbReference type="SAM" id="Phobius"/>
    </source>
</evidence>
<accession>A0A6N9H3T1</accession>
<sequence>MPVRLVALYAGLAGFGFSSGLLILSTLGNTPWDVLHQGLALHIPLSIGTIAVGLSLLLLLLWIPLRQRPGLGTLSNALLVGPFIDLTLRFVPEPDALWLQLAYMAAGIVINGAATVLYIIPAFGPGPRDGLMTGLVERTGRPVLLVRSCIEVLVMAAGWLLGGRLFIGTLLYAFGIGPVTQAMLRLAARVLHPPDPFASDDT</sequence>
<feature type="transmembrane region" description="Helical" evidence="1">
    <location>
        <begin position="70"/>
        <end position="91"/>
    </location>
</feature>
<keyword evidence="1" id="KW-0812">Transmembrane</keyword>
<name>A0A6N9H3T1_9MICO</name>
<evidence type="ECO:0008006" key="4">
    <source>
        <dbReference type="Google" id="ProtNLM"/>
    </source>
</evidence>
<dbReference type="InterPro" id="IPR038750">
    <property type="entry name" value="YczE/YyaS-like"/>
</dbReference>